<comment type="caution">
    <text evidence="9">Lacks conserved residue(s) required for the propagation of feature annotation.</text>
</comment>
<reference evidence="14 15" key="1">
    <citation type="submission" date="2019-02" db="EMBL/GenBank/DDBJ databases">
        <title>Deep-cultivation of Planctomycetes and their phenomic and genomic characterization uncovers novel biology.</title>
        <authorList>
            <person name="Wiegand S."/>
            <person name="Jogler M."/>
            <person name="Boedeker C."/>
            <person name="Pinto D."/>
            <person name="Vollmers J."/>
            <person name="Rivas-Marin E."/>
            <person name="Kohn T."/>
            <person name="Peeters S.H."/>
            <person name="Heuer A."/>
            <person name="Rast P."/>
            <person name="Oberbeckmann S."/>
            <person name="Bunk B."/>
            <person name="Jeske O."/>
            <person name="Meyerdierks A."/>
            <person name="Storesund J.E."/>
            <person name="Kallscheuer N."/>
            <person name="Luecker S."/>
            <person name="Lage O.M."/>
            <person name="Pohl T."/>
            <person name="Merkel B.J."/>
            <person name="Hornburger P."/>
            <person name="Mueller R.-W."/>
            <person name="Bruemmer F."/>
            <person name="Labrenz M."/>
            <person name="Spormann A.M."/>
            <person name="Op Den Camp H."/>
            <person name="Overmann J."/>
            <person name="Amann R."/>
            <person name="Jetten M.S.M."/>
            <person name="Mascher T."/>
            <person name="Medema M.H."/>
            <person name="Devos D.P."/>
            <person name="Kaster A.-K."/>
            <person name="Ovreas L."/>
            <person name="Rohde M."/>
            <person name="Galperin M.Y."/>
            <person name="Jogler C."/>
        </authorList>
    </citation>
    <scope>NUCLEOTIDE SEQUENCE [LARGE SCALE GENOMIC DNA]</scope>
    <source>
        <strain evidence="14 15">Pla100</strain>
    </source>
</reference>
<protein>
    <recommendedName>
        <fullName evidence="9 10">Transcription termination factor Rho</fullName>
        <ecNumber evidence="9 10">3.6.4.-</ecNumber>
    </recommendedName>
    <alternativeName>
        <fullName evidence="9">ATP-dependent helicase Rho</fullName>
    </alternativeName>
</protein>
<dbReference type="InterPro" id="IPR012340">
    <property type="entry name" value="NA-bd_OB-fold"/>
</dbReference>
<dbReference type="SMART" id="SM00382">
    <property type="entry name" value="AAA"/>
    <property type="match status" value="1"/>
</dbReference>
<sequence>MEPSSSPRSARDKRRGQPRMRHPDKEVDQRVRELDAERDPLSLPEEIVSEVTKAGGRVGIPTPNEQDSGLNLVQLQQLSHPELLAMASQDGLEDVAGLPRQELVFRLLKTKMSGNGLMYGEGTLEILPDGFGFLRSAQYHYLSCPDDIYVSPSQIRRFGLHTGSHVAGQIRPPKENERYFALLRIEAINHQEPSRRQKQIPFDELTPLHPRTRIVMEHQSDELSTRIVDMLTPIGFGQRGLIVSPPRAGKTLLMQHLAQGVLKNYPAAYVFVLLIDERPEEVTDMEREIRCSQCEVISSTFDEPPARHIQVAQMVIEKAKRMVESGTDVVIFLDSITRLARAFNSDLESSTGKLLSGGLDAGAMQKPKAIFGSARKVEEGGSLTILATALVNTGSRMDDVIFEEFKGTGNLEIVLDADLVHRRIWPAIDISKSGTRREEILFDAEEYKRIESLRRSLAELSPADAMDTLVKKVKTTQNNAELLLSIPPEG</sequence>
<dbReference type="InterPro" id="IPR011113">
    <property type="entry name" value="Rho_RNA-bd"/>
</dbReference>
<dbReference type="InterPro" id="IPR027417">
    <property type="entry name" value="P-loop_NTPase"/>
</dbReference>
<dbReference type="SUPFAM" id="SSF68912">
    <property type="entry name" value="Rho N-terminal domain-like"/>
    <property type="match status" value="1"/>
</dbReference>
<evidence type="ECO:0000256" key="6">
    <source>
        <dbReference type="ARBA" id="ARBA00022884"/>
    </source>
</evidence>
<dbReference type="SUPFAM" id="SSF52540">
    <property type="entry name" value="P-loop containing nucleoside triphosphate hydrolases"/>
    <property type="match status" value="1"/>
</dbReference>
<dbReference type="GO" id="GO:0008186">
    <property type="term" value="F:ATP-dependent activity, acting on RNA"/>
    <property type="evidence" value="ECO:0007669"/>
    <property type="project" value="UniProtKB-UniRule"/>
</dbReference>
<dbReference type="CDD" id="cd04459">
    <property type="entry name" value="Rho_CSD"/>
    <property type="match status" value="1"/>
</dbReference>
<evidence type="ECO:0000256" key="1">
    <source>
        <dbReference type="ARBA" id="ARBA00022472"/>
    </source>
</evidence>
<dbReference type="EMBL" id="SJPM01000006">
    <property type="protein sequence ID" value="TWT95604.1"/>
    <property type="molecule type" value="Genomic_DNA"/>
</dbReference>
<dbReference type="GO" id="GO:0005524">
    <property type="term" value="F:ATP binding"/>
    <property type="evidence" value="ECO:0007669"/>
    <property type="project" value="UniProtKB-UniRule"/>
</dbReference>
<comment type="similarity">
    <text evidence="9 11">Belongs to the Rho family.</text>
</comment>
<dbReference type="HAMAP" id="MF_01884">
    <property type="entry name" value="Rho"/>
    <property type="match status" value="1"/>
</dbReference>
<gene>
    <name evidence="9" type="primary">rho</name>
    <name evidence="14" type="ORF">Pla100_32450</name>
</gene>
<comment type="subunit">
    <text evidence="9">Homohexamer. The homohexamer assembles into an open ring structure.</text>
</comment>
<feature type="binding site" evidence="9">
    <location>
        <position position="278"/>
    </location>
    <ligand>
        <name>ATP</name>
        <dbReference type="ChEBI" id="CHEBI:30616"/>
    </ligand>
</feature>
<feature type="compositionally biased region" description="Basic and acidic residues" evidence="12">
    <location>
        <begin position="21"/>
        <end position="40"/>
    </location>
</feature>
<dbReference type="Gene3D" id="3.40.50.300">
    <property type="entry name" value="P-loop containing nucleotide triphosphate hydrolases"/>
    <property type="match status" value="1"/>
</dbReference>
<keyword evidence="1 9" id="KW-0806">Transcription termination</keyword>
<proteinExistence type="inferred from homology"/>
<dbReference type="AlphaFoldDB" id="A0A5C6A6T6"/>
<dbReference type="GO" id="GO:0004386">
    <property type="term" value="F:helicase activity"/>
    <property type="evidence" value="ECO:0007669"/>
    <property type="project" value="UniProtKB-UniRule"/>
</dbReference>
<dbReference type="SMART" id="SM00959">
    <property type="entry name" value="Rho_N"/>
    <property type="match status" value="1"/>
</dbReference>
<dbReference type="Gene3D" id="2.40.50.140">
    <property type="entry name" value="Nucleic acid-binding proteins"/>
    <property type="match status" value="1"/>
</dbReference>
<dbReference type="SUPFAM" id="SSF50249">
    <property type="entry name" value="Nucleic acid-binding proteins"/>
    <property type="match status" value="1"/>
</dbReference>
<evidence type="ECO:0000259" key="13">
    <source>
        <dbReference type="PROSITE" id="PS51856"/>
    </source>
</evidence>
<dbReference type="CDD" id="cd01128">
    <property type="entry name" value="rho_factor_C"/>
    <property type="match status" value="1"/>
</dbReference>
<dbReference type="InterPro" id="IPR011112">
    <property type="entry name" value="Rho-like_N"/>
</dbReference>
<dbReference type="InterPro" id="IPR000194">
    <property type="entry name" value="ATPase_F1/V1/A1_a/bsu_nucl-bd"/>
</dbReference>
<evidence type="ECO:0000256" key="2">
    <source>
        <dbReference type="ARBA" id="ARBA00022741"/>
    </source>
</evidence>
<dbReference type="InterPro" id="IPR011129">
    <property type="entry name" value="CSD"/>
</dbReference>
<dbReference type="InterPro" id="IPR004665">
    <property type="entry name" value="Term_rho"/>
</dbReference>
<dbReference type="GO" id="GO:0003723">
    <property type="term" value="F:RNA binding"/>
    <property type="evidence" value="ECO:0007669"/>
    <property type="project" value="UniProtKB-UniRule"/>
</dbReference>
<keyword evidence="15" id="KW-1185">Reference proteome</keyword>
<organism evidence="14 15">
    <name type="scientific">Neorhodopirellula pilleata</name>
    <dbReference type="NCBI Taxonomy" id="2714738"/>
    <lineage>
        <taxon>Bacteria</taxon>
        <taxon>Pseudomonadati</taxon>
        <taxon>Planctomycetota</taxon>
        <taxon>Planctomycetia</taxon>
        <taxon>Pirellulales</taxon>
        <taxon>Pirellulaceae</taxon>
        <taxon>Neorhodopirellula</taxon>
    </lineage>
</organism>
<dbReference type="InterPro" id="IPR036269">
    <property type="entry name" value="Rho_N_sf"/>
</dbReference>
<dbReference type="GO" id="GO:0006353">
    <property type="term" value="P:DNA-templated transcription termination"/>
    <property type="evidence" value="ECO:0007669"/>
    <property type="project" value="UniProtKB-UniRule"/>
</dbReference>
<evidence type="ECO:0000256" key="12">
    <source>
        <dbReference type="SAM" id="MobiDB-lite"/>
    </source>
</evidence>
<dbReference type="PANTHER" id="PTHR46425:SF1">
    <property type="entry name" value="TRANSCRIPTION TERMINATION FACTOR RHO"/>
    <property type="match status" value="1"/>
</dbReference>
<dbReference type="GO" id="GO:0005829">
    <property type="term" value="C:cytosol"/>
    <property type="evidence" value="ECO:0007669"/>
    <property type="project" value="UniProtKB-ARBA"/>
</dbReference>
<feature type="binding site" evidence="9">
    <location>
        <begin position="247"/>
        <end position="252"/>
    </location>
    <ligand>
        <name>ATP</name>
        <dbReference type="ChEBI" id="CHEBI:30616"/>
    </ligand>
</feature>
<dbReference type="Pfam" id="PF00006">
    <property type="entry name" value="ATP-synt_ab"/>
    <property type="match status" value="1"/>
</dbReference>
<dbReference type="EC" id="3.6.4.-" evidence="9 10"/>
<comment type="function">
    <text evidence="9">Facilitates transcription termination by a mechanism that involves Rho binding to the nascent RNA, activation of Rho's RNA-dependent ATPase activity, and release of the mRNA from the DNA template.</text>
</comment>
<dbReference type="InterPro" id="IPR041703">
    <property type="entry name" value="Rho_factor_ATP-bd"/>
</dbReference>
<dbReference type="Proteomes" id="UP000316213">
    <property type="component" value="Unassembled WGS sequence"/>
</dbReference>
<evidence type="ECO:0000256" key="8">
    <source>
        <dbReference type="ARBA" id="ARBA00023163"/>
    </source>
</evidence>
<keyword evidence="3 9" id="KW-0378">Hydrolase</keyword>
<dbReference type="SMART" id="SM00357">
    <property type="entry name" value="CSP"/>
    <property type="match status" value="1"/>
</dbReference>
<keyword evidence="6 9" id="KW-0694">RNA-binding</keyword>
<evidence type="ECO:0000256" key="10">
    <source>
        <dbReference type="NCBIfam" id="TIGR00767"/>
    </source>
</evidence>
<dbReference type="PROSITE" id="PS51856">
    <property type="entry name" value="RHO_RNA_BD"/>
    <property type="match status" value="1"/>
</dbReference>
<evidence type="ECO:0000256" key="5">
    <source>
        <dbReference type="ARBA" id="ARBA00022840"/>
    </source>
</evidence>
<dbReference type="InterPro" id="IPR003593">
    <property type="entry name" value="AAA+_ATPase"/>
</dbReference>
<feature type="region of interest" description="Disordered" evidence="12">
    <location>
        <begin position="1"/>
        <end position="43"/>
    </location>
</feature>
<feature type="domain" description="Rho RNA-BD" evidence="13">
    <location>
        <begin position="117"/>
        <end position="192"/>
    </location>
</feature>
<keyword evidence="4 9" id="KW-0347">Helicase</keyword>
<feature type="compositionally biased region" description="Basic residues" evidence="12">
    <location>
        <begin position="11"/>
        <end position="20"/>
    </location>
</feature>
<dbReference type="NCBIfam" id="NF006886">
    <property type="entry name" value="PRK09376.1"/>
    <property type="match status" value="1"/>
</dbReference>
<name>A0A5C6A6T6_9BACT</name>
<dbReference type="Pfam" id="PF07498">
    <property type="entry name" value="Rho_N"/>
    <property type="match status" value="1"/>
</dbReference>
<keyword evidence="7 9" id="KW-0805">Transcription regulation</keyword>
<evidence type="ECO:0000256" key="4">
    <source>
        <dbReference type="ARBA" id="ARBA00022806"/>
    </source>
</evidence>
<dbReference type="NCBIfam" id="TIGR00767">
    <property type="entry name" value="rho"/>
    <property type="match status" value="1"/>
</dbReference>
<keyword evidence="2 9" id="KW-0547">Nucleotide-binding</keyword>
<keyword evidence="5 9" id="KW-0067">ATP-binding</keyword>
<evidence type="ECO:0000313" key="15">
    <source>
        <dbReference type="Proteomes" id="UP000316213"/>
    </source>
</evidence>
<dbReference type="Pfam" id="PF07497">
    <property type="entry name" value="Rho_RNA_bind"/>
    <property type="match status" value="1"/>
</dbReference>
<evidence type="ECO:0000256" key="3">
    <source>
        <dbReference type="ARBA" id="ARBA00022801"/>
    </source>
</evidence>
<feature type="binding site" evidence="9">
    <location>
        <begin position="235"/>
        <end position="240"/>
    </location>
    <ligand>
        <name>ATP</name>
        <dbReference type="ChEBI" id="CHEBI:30616"/>
    </ligand>
</feature>
<evidence type="ECO:0000256" key="9">
    <source>
        <dbReference type="HAMAP-Rule" id="MF_01884"/>
    </source>
</evidence>
<accession>A0A5C6A6T6</accession>
<evidence type="ECO:0000256" key="11">
    <source>
        <dbReference type="PROSITE-ProRule" id="PRU01203"/>
    </source>
</evidence>
<evidence type="ECO:0000256" key="7">
    <source>
        <dbReference type="ARBA" id="ARBA00023015"/>
    </source>
</evidence>
<comment type="caution">
    <text evidence="14">The sequence shown here is derived from an EMBL/GenBank/DDBJ whole genome shotgun (WGS) entry which is preliminary data.</text>
</comment>
<dbReference type="GO" id="GO:0016787">
    <property type="term" value="F:hydrolase activity"/>
    <property type="evidence" value="ECO:0007669"/>
    <property type="project" value="UniProtKB-KW"/>
</dbReference>
<dbReference type="PANTHER" id="PTHR46425">
    <property type="entry name" value="TRANSCRIPTION TERMINATION FACTOR RHO"/>
    <property type="match status" value="1"/>
</dbReference>
<evidence type="ECO:0000313" key="14">
    <source>
        <dbReference type="EMBL" id="TWT95604.1"/>
    </source>
</evidence>
<keyword evidence="8 9" id="KW-0804">Transcription</keyword>